<keyword evidence="2" id="KW-1134">Transmembrane beta strand</keyword>
<dbReference type="EMBL" id="CP027665">
    <property type="protein sequence ID" value="AVO38977.1"/>
    <property type="molecule type" value="Genomic_DNA"/>
</dbReference>
<sequence>MSGLALETSLTAPGASDDLRKRLAAASSAISAEERGLETAQEVLAAARSDYRTLVQVLYDEGRFSPEINIRIDGQEAADIVPISLPPKYNRIAITVRPGPSFTLGRARVAPLAPGTEMPESFAPTRPANTGIIQDATAAGVKGWRYAGHPKVEVANQAITADHRANRIDADITLAPGPQLRFGRLRVSGNERVREDAIRAMAGWPEGEVYHPDKVKKVGTRLRRSGAFASVSLAEDEIANPDGTLDFGAAFEEEARRRITLGGEISSRQGLDVSAIWIHRNLFGAAERLRLEARVRNIGGEDDVDGLLSFRLDRPAVLGPDDSMFYIADLEQLHETHYSARRALIGMGVRRVFSDRLFAELSITAGVSKADDAFGSDREFNLIALPLRVEWDKRDNRLNPTRGFYLDGRIAPFAGFGGSASGLRTVVDGRGYFGLGASRRVVLAGRVLVGSTAWAELSEISPDLLFYSGGAGTVRGQPYQSLGIPINNDVTGGRSMLIASAEARGRITDKLWVVGFYDFGAVDSNAFVTADSAHHSGAGLGVRYDLGGFGPLRFDLGYPVTGDTDDGLQFYIGIGQAF</sequence>
<dbReference type="InterPro" id="IPR039910">
    <property type="entry name" value="D15-like"/>
</dbReference>
<evidence type="ECO:0000313" key="8">
    <source>
        <dbReference type="Proteomes" id="UP000237655"/>
    </source>
</evidence>
<keyword evidence="8" id="KW-1185">Reference proteome</keyword>
<dbReference type="Gene3D" id="2.40.160.50">
    <property type="entry name" value="membrane protein fhac: a member of the omp85/tpsb transporter family"/>
    <property type="match status" value="1"/>
</dbReference>
<dbReference type="Pfam" id="PF01103">
    <property type="entry name" value="Omp85"/>
    <property type="match status" value="1"/>
</dbReference>
<evidence type="ECO:0000256" key="4">
    <source>
        <dbReference type="ARBA" id="ARBA00023136"/>
    </source>
</evidence>
<accession>A0A2S0MT37</accession>
<protein>
    <submittedName>
        <fullName evidence="7">BamA/TamA family outer membrane protein</fullName>
    </submittedName>
</protein>
<dbReference type="RefSeq" id="WP_106473287.1">
    <property type="nucleotide sequence ID" value="NZ_CP027665.1"/>
</dbReference>
<evidence type="ECO:0000259" key="5">
    <source>
        <dbReference type="Pfam" id="PF01103"/>
    </source>
</evidence>
<feature type="domain" description="POTRA" evidence="6">
    <location>
        <begin position="181"/>
        <end position="233"/>
    </location>
</feature>
<name>A0A2S0MT37_9RHOB</name>
<keyword evidence="4" id="KW-0472">Membrane</keyword>
<proteinExistence type="predicted"/>
<dbReference type="PANTHER" id="PTHR12815:SF18">
    <property type="entry name" value="SORTING AND ASSEMBLY MACHINERY COMPONENT 50 HOMOLOG"/>
    <property type="match status" value="1"/>
</dbReference>
<reference evidence="8" key="1">
    <citation type="submission" date="2018-03" db="EMBL/GenBank/DDBJ databases">
        <title>Genomic analysis of the strain SH-1 isolated from shrimp intestine.</title>
        <authorList>
            <person name="Kim Y.-S."/>
            <person name="Kim S.-E."/>
            <person name="Kim K.-H."/>
        </authorList>
    </citation>
    <scope>NUCLEOTIDE SEQUENCE [LARGE SCALE GENOMIC DNA]</scope>
    <source>
        <strain evidence="8">SH-1</strain>
    </source>
</reference>
<dbReference type="Gene3D" id="3.10.20.310">
    <property type="entry name" value="membrane protein fhac"/>
    <property type="match status" value="1"/>
</dbReference>
<comment type="subcellular location">
    <subcellularLocation>
        <location evidence="1">Membrane</location>
    </subcellularLocation>
</comment>
<keyword evidence="3" id="KW-0812">Transmembrane</keyword>
<feature type="domain" description="Bacterial surface antigen (D15)" evidence="5">
    <location>
        <begin position="373"/>
        <end position="578"/>
    </location>
</feature>
<dbReference type="InterPro" id="IPR010827">
    <property type="entry name" value="BamA/TamA_POTRA"/>
</dbReference>
<dbReference type="Proteomes" id="UP000237655">
    <property type="component" value="Chromosome"/>
</dbReference>
<dbReference type="PANTHER" id="PTHR12815">
    <property type="entry name" value="SORTING AND ASSEMBLY MACHINERY SAMM50 PROTEIN FAMILY MEMBER"/>
    <property type="match status" value="1"/>
</dbReference>
<evidence type="ECO:0000313" key="7">
    <source>
        <dbReference type="EMBL" id="AVO38977.1"/>
    </source>
</evidence>
<evidence type="ECO:0000256" key="3">
    <source>
        <dbReference type="ARBA" id="ARBA00022692"/>
    </source>
</evidence>
<dbReference type="GO" id="GO:0019867">
    <property type="term" value="C:outer membrane"/>
    <property type="evidence" value="ECO:0007669"/>
    <property type="project" value="InterPro"/>
</dbReference>
<dbReference type="KEGG" id="thas:C6Y53_15520"/>
<dbReference type="AlphaFoldDB" id="A0A2S0MT37"/>
<dbReference type="InterPro" id="IPR000184">
    <property type="entry name" value="Bac_surfAg_D15"/>
</dbReference>
<evidence type="ECO:0000256" key="2">
    <source>
        <dbReference type="ARBA" id="ARBA00022452"/>
    </source>
</evidence>
<evidence type="ECO:0000259" key="6">
    <source>
        <dbReference type="Pfam" id="PF07244"/>
    </source>
</evidence>
<gene>
    <name evidence="7" type="ORF">C6Y53_15520</name>
</gene>
<organism evidence="7 8">
    <name type="scientific">Pukyongiella litopenaei</name>
    <dbReference type="NCBI Taxonomy" id="2605946"/>
    <lineage>
        <taxon>Bacteria</taxon>
        <taxon>Pseudomonadati</taxon>
        <taxon>Pseudomonadota</taxon>
        <taxon>Alphaproteobacteria</taxon>
        <taxon>Rhodobacterales</taxon>
        <taxon>Paracoccaceae</taxon>
        <taxon>Pukyongiella</taxon>
    </lineage>
</organism>
<evidence type="ECO:0000256" key="1">
    <source>
        <dbReference type="ARBA" id="ARBA00004370"/>
    </source>
</evidence>
<dbReference type="Pfam" id="PF07244">
    <property type="entry name" value="POTRA"/>
    <property type="match status" value="1"/>
</dbReference>